<dbReference type="InterPro" id="IPR003607">
    <property type="entry name" value="HD/PDEase_dom"/>
</dbReference>
<evidence type="ECO:0000256" key="3">
    <source>
        <dbReference type="ARBA" id="ARBA00022692"/>
    </source>
</evidence>
<dbReference type="Pfam" id="PF18967">
    <property type="entry name" value="PycTM"/>
    <property type="match status" value="1"/>
</dbReference>
<feature type="transmembrane region" description="Helical" evidence="8">
    <location>
        <begin position="362"/>
        <end position="385"/>
    </location>
</feature>
<evidence type="ECO:0000259" key="10">
    <source>
        <dbReference type="Pfam" id="PF18967"/>
    </source>
</evidence>
<keyword evidence="7 8" id="KW-0472">Membrane</keyword>
<evidence type="ECO:0000313" key="12">
    <source>
        <dbReference type="Proteomes" id="UP000292855"/>
    </source>
</evidence>
<dbReference type="AlphaFoldDB" id="A0A4Q6XYS9"/>
<dbReference type="GO" id="GO:0000166">
    <property type="term" value="F:nucleotide binding"/>
    <property type="evidence" value="ECO:0007669"/>
    <property type="project" value="UniProtKB-KW"/>
</dbReference>
<evidence type="ECO:0000256" key="2">
    <source>
        <dbReference type="ARBA" id="ARBA00022475"/>
    </source>
</evidence>
<dbReference type="SUPFAM" id="SSF109604">
    <property type="entry name" value="HD-domain/PDEase-like"/>
    <property type="match status" value="1"/>
</dbReference>
<evidence type="ECO:0000259" key="9">
    <source>
        <dbReference type="Pfam" id="PF01966"/>
    </source>
</evidence>
<keyword evidence="2" id="KW-1003">Cell membrane</keyword>
<organism evidence="11 12">
    <name type="scientific">Sphingobacterium corticibacterium</name>
    <dbReference type="NCBI Taxonomy" id="2484746"/>
    <lineage>
        <taxon>Bacteria</taxon>
        <taxon>Pseudomonadati</taxon>
        <taxon>Bacteroidota</taxon>
        <taxon>Sphingobacteriia</taxon>
        <taxon>Sphingobacteriales</taxon>
        <taxon>Sphingobacteriaceae</taxon>
        <taxon>Sphingobacterium</taxon>
    </lineage>
</organism>
<feature type="domain" description="Pycsar effector protein" evidence="10">
    <location>
        <begin position="228"/>
        <end position="380"/>
    </location>
</feature>
<feature type="transmembrane region" description="Helical" evidence="8">
    <location>
        <begin position="271"/>
        <end position="290"/>
    </location>
</feature>
<proteinExistence type="predicted"/>
<protein>
    <submittedName>
        <fullName evidence="11">HD domain-containing protein</fullName>
    </submittedName>
</protein>
<evidence type="ECO:0000256" key="7">
    <source>
        <dbReference type="ARBA" id="ARBA00023136"/>
    </source>
</evidence>
<dbReference type="GO" id="GO:0051607">
    <property type="term" value="P:defense response to virus"/>
    <property type="evidence" value="ECO:0007669"/>
    <property type="project" value="UniProtKB-KW"/>
</dbReference>
<dbReference type="RefSeq" id="WP_130140348.1">
    <property type="nucleotide sequence ID" value="NZ_SGIT01000001.1"/>
</dbReference>
<accession>A0A4Q6XYS9</accession>
<keyword evidence="12" id="KW-1185">Reference proteome</keyword>
<dbReference type="InterPro" id="IPR006674">
    <property type="entry name" value="HD_domain"/>
</dbReference>
<sequence>MNYKHLQEKAQQFAVNFIQQNKTDTYCFHDNTHTDDVVLATEEMAAHYGLDEQDRFVVTCAAYFHDLGYCTGGTAGHEVRSADLALEFLQKEGISEDLQQKVKGCILATQMPQSPTNLLEEIVCDADLFHLGGDAFEVRNKLMRQEAEQVAEFKIAKNVWRDLTIQLLKKHRYHTDYARQKLNEGKLKHIKELEKQQGKFLSKKTPDNAGKKPERGIETMFRVSTTNSQRLSDMADNKANILLTVNSIILSVVVAVLVQKLDTNQHLTLPTVLLLVGVVTTMVLAILSTIPKIKDGRFNSEEVENKTVNLLFFGNFHQMPYDAYRDAMRKAMDDYEFLYSMLTQDVYAQGVVLGRKYKLLRYAYGVFMFGLIISVVAFIIAVILVH</sequence>
<dbReference type="Gene3D" id="1.10.3210.10">
    <property type="entry name" value="Hypothetical protein af1432"/>
    <property type="match status" value="1"/>
</dbReference>
<evidence type="ECO:0000256" key="8">
    <source>
        <dbReference type="SAM" id="Phobius"/>
    </source>
</evidence>
<dbReference type="InterPro" id="IPR043760">
    <property type="entry name" value="PycTM_dom"/>
</dbReference>
<evidence type="ECO:0000313" key="11">
    <source>
        <dbReference type="EMBL" id="RZF62119.1"/>
    </source>
</evidence>
<keyword evidence="4" id="KW-0547">Nucleotide-binding</keyword>
<dbReference type="OrthoDB" id="5728337at2"/>
<dbReference type="Pfam" id="PF01966">
    <property type="entry name" value="HD"/>
    <property type="match status" value="1"/>
</dbReference>
<dbReference type="EMBL" id="SGIT01000001">
    <property type="protein sequence ID" value="RZF62119.1"/>
    <property type="molecule type" value="Genomic_DNA"/>
</dbReference>
<comment type="caution">
    <text evidence="11">The sequence shown here is derived from an EMBL/GenBank/DDBJ whole genome shotgun (WGS) entry which is preliminary data.</text>
</comment>
<gene>
    <name evidence="11" type="ORF">EWE74_04725</name>
</gene>
<reference evidence="11 12" key="1">
    <citation type="submission" date="2019-02" db="EMBL/GenBank/DDBJ databases">
        <authorList>
            <person name="Li Y."/>
        </authorList>
    </citation>
    <scope>NUCLEOTIDE SEQUENCE [LARGE SCALE GENOMIC DNA]</scope>
    <source>
        <strain evidence="11 12">30C10-4-7</strain>
    </source>
</reference>
<evidence type="ECO:0000256" key="1">
    <source>
        <dbReference type="ARBA" id="ARBA00004236"/>
    </source>
</evidence>
<evidence type="ECO:0000256" key="5">
    <source>
        <dbReference type="ARBA" id="ARBA00022989"/>
    </source>
</evidence>
<keyword evidence="5 8" id="KW-1133">Transmembrane helix</keyword>
<dbReference type="GO" id="GO:0005886">
    <property type="term" value="C:plasma membrane"/>
    <property type="evidence" value="ECO:0007669"/>
    <property type="project" value="UniProtKB-SubCell"/>
</dbReference>
<keyword evidence="3 8" id="KW-0812">Transmembrane</keyword>
<comment type="subcellular location">
    <subcellularLocation>
        <location evidence="1">Cell membrane</location>
    </subcellularLocation>
</comment>
<feature type="transmembrane region" description="Helical" evidence="8">
    <location>
        <begin position="239"/>
        <end position="259"/>
    </location>
</feature>
<keyword evidence="6" id="KW-0051">Antiviral defense</keyword>
<evidence type="ECO:0000256" key="4">
    <source>
        <dbReference type="ARBA" id="ARBA00022741"/>
    </source>
</evidence>
<name>A0A4Q6XYS9_9SPHI</name>
<feature type="domain" description="HD" evidence="9">
    <location>
        <begin position="32"/>
        <end position="130"/>
    </location>
</feature>
<dbReference type="CDD" id="cd00077">
    <property type="entry name" value="HDc"/>
    <property type="match status" value="1"/>
</dbReference>
<evidence type="ECO:0000256" key="6">
    <source>
        <dbReference type="ARBA" id="ARBA00023118"/>
    </source>
</evidence>
<dbReference type="Proteomes" id="UP000292855">
    <property type="component" value="Unassembled WGS sequence"/>
</dbReference>